<dbReference type="InterPro" id="IPR051360">
    <property type="entry name" value="Neuronal_Pentraxin_Related"/>
</dbReference>
<keyword evidence="2" id="KW-0479">Metal-binding</keyword>
<dbReference type="InterPro" id="IPR001759">
    <property type="entry name" value="PTX_dom"/>
</dbReference>
<dbReference type="Proteomes" id="UP000694941">
    <property type="component" value="Unplaced"/>
</dbReference>
<dbReference type="RefSeq" id="XP_013771758.1">
    <property type="nucleotide sequence ID" value="XM_013916304.2"/>
</dbReference>
<keyword evidence="3" id="KW-0106">Calcium</keyword>
<dbReference type="PANTHER" id="PTHR19277">
    <property type="entry name" value="PENTRAXIN"/>
    <property type="match status" value="1"/>
</dbReference>
<dbReference type="SUPFAM" id="SSF49899">
    <property type="entry name" value="Concanavalin A-like lectins/glucanases"/>
    <property type="match status" value="1"/>
</dbReference>
<dbReference type="Pfam" id="PF00354">
    <property type="entry name" value="Pentaxin"/>
    <property type="match status" value="1"/>
</dbReference>
<dbReference type="GeneID" id="106456925"/>
<organism evidence="9 10">
    <name type="scientific">Limulus polyphemus</name>
    <name type="common">Atlantic horseshoe crab</name>
    <dbReference type="NCBI Taxonomy" id="6850"/>
    <lineage>
        <taxon>Eukaryota</taxon>
        <taxon>Metazoa</taxon>
        <taxon>Ecdysozoa</taxon>
        <taxon>Arthropoda</taxon>
        <taxon>Chelicerata</taxon>
        <taxon>Merostomata</taxon>
        <taxon>Xiphosura</taxon>
        <taxon>Limulidae</taxon>
        <taxon>Limulus</taxon>
    </lineage>
</organism>
<evidence type="ECO:0000256" key="2">
    <source>
        <dbReference type="ARBA" id="ARBA00022723"/>
    </source>
</evidence>
<dbReference type="Gene3D" id="2.60.120.200">
    <property type="match status" value="1"/>
</dbReference>
<comment type="cofactor">
    <cofactor evidence="1">
        <name>Ca(2+)</name>
        <dbReference type="ChEBI" id="CHEBI:29108"/>
    </cofactor>
</comment>
<evidence type="ECO:0000256" key="3">
    <source>
        <dbReference type="ARBA" id="ARBA00022837"/>
    </source>
</evidence>
<dbReference type="PANTHER" id="PTHR19277:SF161">
    <property type="entry name" value="LAMININ G DOMAIN-CONTAINING PROTEIN"/>
    <property type="match status" value="1"/>
</dbReference>
<evidence type="ECO:0000256" key="6">
    <source>
        <dbReference type="PROSITE-ProRule" id="PRU01172"/>
    </source>
</evidence>
<evidence type="ECO:0000256" key="1">
    <source>
        <dbReference type="ARBA" id="ARBA00001913"/>
    </source>
</evidence>
<evidence type="ECO:0000256" key="5">
    <source>
        <dbReference type="ARBA" id="ARBA00023180"/>
    </source>
</evidence>
<protein>
    <submittedName>
        <fullName evidence="10">C-reactive protein 1.4-like</fullName>
    </submittedName>
</protein>
<dbReference type="SMART" id="SM00159">
    <property type="entry name" value="PTX"/>
    <property type="match status" value="1"/>
</dbReference>
<dbReference type="InterPro" id="IPR013320">
    <property type="entry name" value="ConA-like_dom_sf"/>
</dbReference>
<dbReference type="PRINTS" id="PR00895">
    <property type="entry name" value="PENTAXIN"/>
</dbReference>
<proteinExistence type="predicted"/>
<name>A0ABM1AZL3_LIMPO</name>
<evidence type="ECO:0000313" key="9">
    <source>
        <dbReference type="Proteomes" id="UP000694941"/>
    </source>
</evidence>
<feature type="signal peptide" evidence="7">
    <location>
        <begin position="1"/>
        <end position="22"/>
    </location>
</feature>
<gene>
    <name evidence="10" type="primary">LOC106456925</name>
</gene>
<keyword evidence="4" id="KW-1015">Disulfide bond</keyword>
<keyword evidence="5" id="KW-0325">Glycoprotein</keyword>
<reference evidence="10" key="1">
    <citation type="submission" date="2025-08" db="UniProtKB">
        <authorList>
            <consortium name="RefSeq"/>
        </authorList>
    </citation>
    <scope>IDENTIFICATION</scope>
    <source>
        <tissue evidence="10">Muscle</tissue>
    </source>
</reference>
<feature type="domain" description="Pentraxin (PTX)" evidence="8">
    <location>
        <begin position="29"/>
        <end position="252"/>
    </location>
</feature>
<feature type="chain" id="PRO_5047432812" evidence="7">
    <location>
        <begin position="23"/>
        <end position="253"/>
    </location>
</feature>
<comment type="caution">
    <text evidence="6">Lacks conserved residue(s) required for the propagation of feature annotation.</text>
</comment>
<accession>A0ABM1AZL3</accession>
<evidence type="ECO:0000313" key="10">
    <source>
        <dbReference type="RefSeq" id="XP_013771758.1"/>
    </source>
</evidence>
<dbReference type="PROSITE" id="PS51828">
    <property type="entry name" value="PTX_2"/>
    <property type="match status" value="1"/>
</dbReference>
<keyword evidence="7" id="KW-0732">Signal</keyword>
<keyword evidence="9" id="KW-1185">Reference proteome</keyword>
<evidence type="ECO:0000256" key="7">
    <source>
        <dbReference type="SAM" id="SignalP"/>
    </source>
</evidence>
<evidence type="ECO:0000256" key="4">
    <source>
        <dbReference type="ARBA" id="ARBA00023157"/>
    </source>
</evidence>
<sequence length="253" mass="28116">MAKRIIALFLFPFVWETGLVSGLRMGDNSVKASFPASSNSLNFPRMMMISTLPKIDEFTLCFWVKIKGQVDREHSIFSYTLNTEINSNKLLVSVDHSHTSPRIIAKIGSSNPVSSSCPSFSAGNWHKICIAWRSVDGKLKFSVDQDLCDYEVENIAKGYTIQSGGIIVLGQERGADGAFQLNKNLIGDITQVKLWDEYLNNEQTGRASSCLSQACKNPYCYLEDEIQGNLIQWLQTPFVLLDGIELSGTAVCK</sequence>
<evidence type="ECO:0000259" key="8">
    <source>
        <dbReference type="PROSITE" id="PS51828"/>
    </source>
</evidence>